<keyword evidence="1 4" id="KW-0808">Transferase</keyword>
<keyword evidence="5" id="KW-1185">Reference proteome</keyword>
<proteinExistence type="predicted"/>
<keyword evidence="2" id="KW-0548">Nucleotidyltransferase</keyword>
<dbReference type="OrthoDB" id="9802794at2"/>
<dbReference type="RefSeq" id="WP_162273504.1">
    <property type="nucleotide sequence ID" value="NZ_FOFO01000010.1"/>
</dbReference>
<dbReference type="PANTHER" id="PTHR43793:SF1">
    <property type="entry name" value="FAD SYNTHASE"/>
    <property type="match status" value="1"/>
</dbReference>
<dbReference type="SUPFAM" id="SSF52374">
    <property type="entry name" value="Nucleotidylyl transferase"/>
    <property type="match status" value="2"/>
</dbReference>
<evidence type="ECO:0000256" key="2">
    <source>
        <dbReference type="ARBA" id="ARBA00022695"/>
    </source>
</evidence>
<evidence type="ECO:0000313" key="4">
    <source>
        <dbReference type="EMBL" id="SEP91902.1"/>
    </source>
</evidence>
<evidence type="ECO:0000313" key="5">
    <source>
        <dbReference type="Proteomes" id="UP000199496"/>
    </source>
</evidence>
<dbReference type="InterPro" id="IPR014729">
    <property type="entry name" value="Rossmann-like_a/b/a_fold"/>
</dbReference>
<evidence type="ECO:0000259" key="3">
    <source>
        <dbReference type="Pfam" id="PF01467"/>
    </source>
</evidence>
<evidence type="ECO:0000256" key="1">
    <source>
        <dbReference type="ARBA" id="ARBA00022679"/>
    </source>
</evidence>
<sequence length="315" mass="34643">MNELTLVSGVFDLFHVGHLRYLQQARALATGPLLVGVVSDAETQRVKGRLPLIAEQQRLEWVSALGGVDAARLQPTSTTNIAEAVDWIQAWGVTQVIQGDTWQPSPAGQALENALKQCGIKVRYLPTTACISSAYLRQQLAVAPNSAVCPELPSNSQLDLPLKPKQANRIRVLATGVFDLPHHGHLRFLQQAAQQGDELLVGVASDQLTYANKGRYPVFTGPQRRELLQGLKCVDATLTIEQSLRATKPSVAWIEALKVDRLVGCTEWQKTGHWQRLESALKQKGMEVIYLPPTPDISTSMLRQRIVAPLKAPIF</sequence>
<dbReference type="Gene3D" id="3.40.50.620">
    <property type="entry name" value="HUPs"/>
    <property type="match status" value="2"/>
</dbReference>
<dbReference type="EMBL" id="FOFO01000010">
    <property type="protein sequence ID" value="SEP91902.1"/>
    <property type="molecule type" value="Genomic_DNA"/>
</dbReference>
<dbReference type="NCBIfam" id="TIGR00125">
    <property type="entry name" value="cyt_tran_rel"/>
    <property type="match status" value="2"/>
</dbReference>
<dbReference type="AlphaFoldDB" id="A0A1H9BSF7"/>
<dbReference type="InterPro" id="IPR050385">
    <property type="entry name" value="Archaeal_FAD_synthase"/>
</dbReference>
<dbReference type="PANTHER" id="PTHR43793">
    <property type="entry name" value="FAD SYNTHASE"/>
    <property type="match status" value="1"/>
</dbReference>
<reference evidence="4 5" key="1">
    <citation type="submission" date="2016-10" db="EMBL/GenBank/DDBJ databases">
        <authorList>
            <person name="de Groot N.N."/>
        </authorList>
    </citation>
    <scope>NUCLEOTIDE SEQUENCE [LARGE SCALE GENOMIC DNA]</scope>
    <source>
        <strain evidence="4 5">B7-7</strain>
    </source>
</reference>
<dbReference type="Pfam" id="PF01467">
    <property type="entry name" value="CTP_transf_like"/>
    <property type="match status" value="2"/>
</dbReference>
<dbReference type="STRING" id="867345.SAMN05421693_11076"/>
<name>A0A1H9BSF7_9GAMM</name>
<feature type="domain" description="Cytidyltransferase-like" evidence="3">
    <location>
        <begin position="173"/>
        <end position="305"/>
    </location>
</feature>
<dbReference type="InterPro" id="IPR004821">
    <property type="entry name" value="Cyt_trans-like"/>
</dbReference>
<dbReference type="Proteomes" id="UP000199496">
    <property type="component" value="Unassembled WGS sequence"/>
</dbReference>
<feature type="domain" description="Cytidyltransferase-like" evidence="3">
    <location>
        <begin position="7"/>
        <end position="138"/>
    </location>
</feature>
<dbReference type="GO" id="GO:0016779">
    <property type="term" value="F:nucleotidyltransferase activity"/>
    <property type="evidence" value="ECO:0007669"/>
    <property type="project" value="UniProtKB-KW"/>
</dbReference>
<organism evidence="4 5">
    <name type="scientific">Ectothiorhodospira magna</name>
    <dbReference type="NCBI Taxonomy" id="867345"/>
    <lineage>
        <taxon>Bacteria</taxon>
        <taxon>Pseudomonadati</taxon>
        <taxon>Pseudomonadota</taxon>
        <taxon>Gammaproteobacteria</taxon>
        <taxon>Chromatiales</taxon>
        <taxon>Ectothiorhodospiraceae</taxon>
        <taxon>Ectothiorhodospira</taxon>
    </lineage>
</organism>
<accession>A0A1H9BSF7</accession>
<protein>
    <submittedName>
        <fullName evidence="4">Cytidyltransferase-like domain-containing protein</fullName>
    </submittedName>
</protein>
<gene>
    <name evidence="4" type="ORF">SAMN05421693_11076</name>
</gene>